<sequence>MEIRLSVERQPIEVRTLRLRAFLRRFENGFPKAYHDAQNAGSPMPDWSDLHPVEWKAAEAEAWQLELGAAESFELISETLDRTREGFNGNTILIGGPPCQAYSLAGRSRNRGKQDYVPEKDERHYLYREYVRILDRLRPAAFVMENVKGMISSRVDGGGIFQRVLEDLAGAGDGYHLLPLAQPCGPEPFKGTDFLVRAEDHGIPQARHRVFVVGLRRDITPPTDGRSLLRRSETAVSVLDAIGDLPSLRSGLSRGDDVAAWRDAVLRQASAILRSRKVPQSVRDRLGNLLTDGLARDELRCDHRRKGNGPSVEPELADWLVDDRLDRLLHHETRGHIPEDLGRYLYAASYAEVMRASPKLSSFPEFLQPDHRNRASGDFADRFRVQLGHRPSSTVTSHISKDGHYFIHPDPRQVRSLTVREAARLQTFPDNYLFCGPRTAQYHQVGNAVPPFLALQIARVIRGLLMGN</sequence>
<dbReference type="GO" id="GO:0003677">
    <property type="term" value="F:DNA binding"/>
    <property type="evidence" value="ECO:0007669"/>
    <property type="project" value="TreeGrafter"/>
</dbReference>
<comment type="catalytic activity">
    <reaction evidence="6">
        <text>a 2'-deoxycytidine in DNA + S-adenosyl-L-methionine = a 5-methyl-2'-deoxycytidine in DNA + S-adenosyl-L-homocysteine + H(+)</text>
        <dbReference type="Rhea" id="RHEA:13681"/>
        <dbReference type="Rhea" id="RHEA-COMP:11369"/>
        <dbReference type="Rhea" id="RHEA-COMP:11370"/>
        <dbReference type="ChEBI" id="CHEBI:15378"/>
        <dbReference type="ChEBI" id="CHEBI:57856"/>
        <dbReference type="ChEBI" id="CHEBI:59789"/>
        <dbReference type="ChEBI" id="CHEBI:85452"/>
        <dbReference type="ChEBI" id="CHEBI:85454"/>
        <dbReference type="EC" id="2.1.1.37"/>
    </reaction>
</comment>
<evidence type="ECO:0000256" key="1">
    <source>
        <dbReference type="ARBA" id="ARBA00011975"/>
    </source>
</evidence>
<proteinExistence type="inferred from homology"/>
<dbReference type="Pfam" id="PF00145">
    <property type="entry name" value="DNA_methylase"/>
    <property type="match status" value="1"/>
</dbReference>
<feature type="active site" evidence="7">
    <location>
        <position position="99"/>
    </location>
</feature>
<dbReference type="Gene3D" id="3.40.50.150">
    <property type="entry name" value="Vaccinia Virus protein VP39"/>
    <property type="match status" value="1"/>
</dbReference>
<dbReference type="Proteomes" id="UP000325289">
    <property type="component" value="Unassembled WGS sequence"/>
</dbReference>
<dbReference type="GO" id="GO:0032259">
    <property type="term" value="P:methylation"/>
    <property type="evidence" value="ECO:0007669"/>
    <property type="project" value="UniProtKB-KW"/>
</dbReference>
<dbReference type="GO" id="GO:0003886">
    <property type="term" value="F:DNA (cytosine-5-)-methyltransferase activity"/>
    <property type="evidence" value="ECO:0007669"/>
    <property type="project" value="UniProtKB-EC"/>
</dbReference>
<dbReference type="GO" id="GO:0009307">
    <property type="term" value="P:DNA restriction-modification system"/>
    <property type="evidence" value="ECO:0007669"/>
    <property type="project" value="UniProtKB-KW"/>
</dbReference>
<dbReference type="AlphaFoldDB" id="A0A1I1SH54"/>
<keyword evidence="5" id="KW-0680">Restriction system</keyword>
<name>A0A1I1SH54_9RHOB</name>
<accession>A0A1I1SH54</accession>
<organism evidence="9 10">
    <name type="scientific">Roseivivax sediminis</name>
    <dbReference type="NCBI Taxonomy" id="936889"/>
    <lineage>
        <taxon>Bacteria</taxon>
        <taxon>Pseudomonadati</taxon>
        <taxon>Pseudomonadota</taxon>
        <taxon>Alphaproteobacteria</taxon>
        <taxon>Rhodobacterales</taxon>
        <taxon>Roseobacteraceae</taxon>
        <taxon>Roseivivax</taxon>
    </lineage>
</organism>
<evidence type="ECO:0000256" key="6">
    <source>
        <dbReference type="ARBA" id="ARBA00047422"/>
    </source>
</evidence>
<dbReference type="GO" id="GO:0044027">
    <property type="term" value="P:negative regulation of gene expression via chromosomal CpG island methylation"/>
    <property type="evidence" value="ECO:0007669"/>
    <property type="project" value="TreeGrafter"/>
</dbReference>
<dbReference type="EMBL" id="FOMS01000001">
    <property type="protein sequence ID" value="SFD43173.1"/>
    <property type="molecule type" value="Genomic_DNA"/>
</dbReference>
<keyword evidence="10" id="KW-1185">Reference proteome</keyword>
<evidence type="ECO:0000256" key="7">
    <source>
        <dbReference type="PROSITE-ProRule" id="PRU01016"/>
    </source>
</evidence>
<dbReference type="PANTHER" id="PTHR10629">
    <property type="entry name" value="CYTOSINE-SPECIFIC METHYLTRANSFERASE"/>
    <property type="match status" value="1"/>
</dbReference>
<dbReference type="PROSITE" id="PS51679">
    <property type="entry name" value="SAM_MT_C5"/>
    <property type="match status" value="1"/>
</dbReference>
<dbReference type="InterPro" id="IPR050390">
    <property type="entry name" value="C5-Methyltransferase"/>
</dbReference>
<keyword evidence="4 7" id="KW-0949">S-adenosyl-L-methionine</keyword>
<reference evidence="9 10" key="1">
    <citation type="submission" date="2016-10" db="EMBL/GenBank/DDBJ databases">
        <authorList>
            <person name="Varghese N."/>
            <person name="Submissions S."/>
        </authorList>
    </citation>
    <scope>NUCLEOTIDE SEQUENCE [LARGE SCALE GENOMIC DNA]</scope>
    <source>
        <strain evidence="10">YIM D21,KCTC 23444,ACCC 10710</strain>
    </source>
</reference>
<evidence type="ECO:0000256" key="5">
    <source>
        <dbReference type="ARBA" id="ARBA00022747"/>
    </source>
</evidence>
<evidence type="ECO:0000313" key="10">
    <source>
        <dbReference type="Proteomes" id="UP000325289"/>
    </source>
</evidence>
<dbReference type="NCBIfam" id="TIGR00675">
    <property type="entry name" value="dcm"/>
    <property type="match status" value="1"/>
</dbReference>
<evidence type="ECO:0000256" key="8">
    <source>
        <dbReference type="RuleBase" id="RU000416"/>
    </source>
</evidence>
<dbReference type="PANTHER" id="PTHR10629:SF52">
    <property type="entry name" value="DNA (CYTOSINE-5)-METHYLTRANSFERASE 1"/>
    <property type="match status" value="1"/>
</dbReference>
<evidence type="ECO:0000256" key="2">
    <source>
        <dbReference type="ARBA" id="ARBA00022603"/>
    </source>
</evidence>
<evidence type="ECO:0000256" key="4">
    <source>
        <dbReference type="ARBA" id="ARBA00022691"/>
    </source>
</evidence>
<dbReference type="Gene3D" id="3.90.120.10">
    <property type="entry name" value="DNA Methylase, subunit A, domain 2"/>
    <property type="match status" value="1"/>
</dbReference>
<evidence type="ECO:0000256" key="3">
    <source>
        <dbReference type="ARBA" id="ARBA00022679"/>
    </source>
</evidence>
<dbReference type="InterPro" id="IPR029063">
    <property type="entry name" value="SAM-dependent_MTases_sf"/>
</dbReference>
<evidence type="ECO:0000313" key="9">
    <source>
        <dbReference type="EMBL" id="SFD43173.1"/>
    </source>
</evidence>
<keyword evidence="3 7" id="KW-0808">Transferase</keyword>
<dbReference type="InterPro" id="IPR001525">
    <property type="entry name" value="C5_MeTfrase"/>
</dbReference>
<gene>
    <name evidence="9" type="ORF">SAMN04515678_10148</name>
</gene>
<protein>
    <recommendedName>
        <fullName evidence="1">DNA (cytosine-5-)-methyltransferase</fullName>
        <ecNumber evidence="1">2.1.1.37</ecNumber>
    </recommendedName>
</protein>
<comment type="similarity">
    <text evidence="7 8">Belongs to the class I-like SAM-binding methyltransferase superfamily. C5-methyltransferase family.</text>
</comment>
<keyword evidence="2 7" id="KW-0489">Methyltransferase</keyword>
<dbReference type="PRINTS" id="PR00105">
    <property type="entry name" value="C5METTRFRASE"/>
</dbReference>
<dbReference type="EC" id="2.1.1.37" evidence="1"/>
<dbReference type="SUPFAM" id="SSF53335">
    <property type="entry name" value="S-adenosyl-L-methionine-dependent methyltransferases"/>
    <property type="match status" value="1"/>
</dbReference>